<keyword evidence="4 10" id="KW-0812">Transmembrane</keyword>
<evidence type="ECO:0000256" key="1">
    <source>
        <dbReference type="ARBA" id="ARBA00004141"/>
    </source>
</evidence>
<evidence type="ECO:0000313" key="11">
    <source>
        <dbReference type="EMBL" id="WJZ89392.1"/>
    </source>
</evidence>
<keyword evidence="6" id="KW-0406">Ion transport</keyword>
<feature type="transmembrane region" description="Helical" evidence="10">
    <location>
        <begin position="157"/>
        <end position="177"/>
    </location>
</feature>
<evidence type="ECO:0000256" key="4">
    <source>
        <dbReference type="ARBA" id="ARBA00022692"/>
    </source>
</evidence>
<name>A0ABY9C371_VITVI</name>
<keyword evidence="3" id="KW-0813">Transport</keyword>
<dbReference type="PANTHER" id="PTHR31086">
    <property type="entry name" value="ALUMINUM-ACTIVATED MALATE TRANSPORTER 10"/>
    <property type="match status" value="1"/>
</dbReference>
<evidence type="ECO:0000256" key="2">
    <source>
        <dbReference type="ARBA" id="ARBA00007079"/>
    </source>
</evidence>
<proteinExistence type="inferred from homology"/>
<evidence type="ECO:0000256" key="10">
    <source>
        <dbReference type="SAM" id="Phobius"/>
    </source>
</evidence>
<dbReference type="Proteomes" id="UP001227230">
    <property type="component" value="Chromosome 6"/>
</dbReference>
<dbReference type="EMBL" id="CP126653">
    <property type="protein sequence ID" value="WJZ89392.1"/>
    <property type="molecule type" value="Genomic_DNA"/>
</dbReference>
<feature type="transmembrane region" description="Helical" evidence="10">
    <location>
        <begin position="105"/>
        <end position="125"/>
    </location>
</feature>
<dbReference type="Pfam" id="PF11744">
    <property type="entry name" value="ALMT"/>
    <property type="match status" value="2"/>
</dbReference>
<sequence>MESASHEKAGLLTRLWTCLKPLPGKLVSKVAEVARKIKKLGQDDPRRVIHSLKVGLALTLISLFYYSRALYKGFGDSAMWAVMTVVVVLEFSVGATLGKGLNRGLATLLAGALGVGVHHLASLSGGIGEPMLLGFFVFLQAAASTFARFFPGIKARYDYGCLIFILTFCLVSVAGYRDREILELAHKRISTILIGGATCVIITIVVCPVWAGEDLQNLVALNLEKIGNYLEGFGGEYFRTSEDEECKDDKSFLQGYISVLNSKGSEESLENFARWEPGHGRFRFRHPWKQYLKIGTLTRQCAYRIEALNGYLNSGFQAPTEIRSKIKDVCTMMSLESGMALNELALAVKKMTRPTSADPHIEKSETAAKTLKTLLKSGIWEDTDFLEVIKVATVASLLIDVTNCTQKIAESVHELASIAHFKSVDPTVSPEKSQLSQVKLAAKVDCPQVSITVRESSPSSKESGNSLAPTAVPRVVL</sequence>
<evidence type="ECO:0000256" key="5">
    <source>
        <dbReference type="ARBA" id="ARBA00022989"/>
    </source>
</evidence>
<feature type="transmembrane region" description="Helical" evidence="10">
    <location>
        <begin position="78"/>
        <end position="98"/>
    </location>
</feature>
<keyword evidence="7 10" id="KW-0472">Membrane</keyword>
<feature type="region of interest" description="Disordered" evidence="9">
    <location>
        <begin position="452"/>
        <end position="477"/>
    </location>
</feature>
<keyword evidence="5 10" id="KW-1133">Transmembrane helix</keyword>
<evidence type="ECO:0000256" key="6">
    <source>
        <dbReference type="ARBA" id="ARBA00023065"/>
    </source>
</evidence>
<keyword evidence="12" id="KW-1185">Reference proteome</keyword>
<reference evidence="11 12" key="1">
    <citation type="journal article" date="2023" name="Hortic Res">
        <title>The complete reference genome for grapevine (Vitis vinifera L.) genetics and breeding.</title>
        <authorList>
            <person name="Shi X."/>
            <person name="Cao S."/>
            <person name="Wang X."/>
            <person name="Huang S."/>
            <person name="Wang Y."/>
            <person name="Liu Z."/>
            <person name="Liu W."/>
            <person name="Leng X."/>
            <person name="Peng Y."/>
            <person name="Wang N."/>
            <person name="Wang Y."/>
            <person name="Ma Z."/>
            <person name="Xu X."/>
            <person name="Zhang F."/>
            <person name="Xue H."/>
            <person name="Zhong H."/>
            <person name="Wang Y."/>
            <person name="Zhang K."/>
            <person name="Velt A."/>
            <person name="Avia K."/>
            <person name="Holtgrawe D."/>
            <person name="Grimplet J."/>
            <person name="Matus J.T."/>
            <person name="Ware D."/>
            <person name="Wu X."/>
            <person name="Wang H."/>
            <person name="Liu C."/>
            <person name="Fang Y."/>
            <person name="Rustenholz C."/>
            <person name="Cheng Z."/>
            <person name="Xiao H."/>
            <person name="Zhou Y."/>
        </authorList>
    </citation>
    <scope>NUCLEOTIDE SEQUENCE [LARGE SCALE GENOMIC DNA]</scope>
    <source>
        <strain evidence="12">cv. Pinot noir / PN40024</strain>
        <tissue evidence="11">Leaf</tissue>
    </source>
</reference>
<comment type="subcellular location">
    <subcellularLocation>
        <location evidence="1">Membrane</location>
        <topology evidence="1">Multi-pass membrane protein</topology>
    </subcellularLocation>
</comment>
<evidence type="ECO:0000256" key="7">
    <source>
        <dbReference type="ARBA" id="ARBA00023136"/>
    </source>
</evidence>
<feature type="transmembrane region" description="Helical" evidence="10">
    <location>
        <begin position="189"/>
        <end position="211"/>
    </location>
</feature>
<evidence type="ECO:0000256" key="3">
    <source>
        <dbReference type="ARBA" id="ARBA00022448"/>
    </source>
</evidence>
<gene>
    <name evidence="11" type="ORF">VitviT2T_008615</name>
</gene>
<keyword evidence="8" id="KW-0407">Ion channel</keyword>
<evidence type="ECO:0008006" key="13">
    <source>
        <dbReference type="Google" id="ProtNLM"/>
    </source>
</evidence>
<organism evidence="11 12">
    <name type="scientific">Vitis vinifera</name>
    <name type="common">Grape</name>
    <dbReference type="NCBI Taxonomy" id="29760"/>
    <lineage>
        <taxon>Eukaryota</taxon>
        <taxon>Viridiplantae</taxon>
        <taxon>Streptophyta</taxon>
        <taxon>Embryophyta</taxon>
        <taxon>Tracheophyta</taxon>
        <taxon>Spermatophyta</taxon>
        <taxon>Magnoliopsida</taxon>
        <taxon>eudicotyledons</taxon>
        <taxon>Gunneridae</taxon>
        <taxon>Pentapetalae</taxon>
        <taxon>rosids</taxon>
        <taxon>Vitales</taxon>
        <taxon>Vitaceae</taxon>
        <taxon>Viteae</taxon>
        <taxon>Vitis</taxon>
    </lineage>
</organism>
<evidence type="ECO:0000313" key="12">
    <source>
        <dbReference type="Proteomes" id="UP001227230"/>
    </source>
</evidence>
<evidence type="ECO:0000256" key="8">
    <source>
        <dbReference type="ARBA" id="ARBA00023303"/>
    </source>
</evidence>
<comment type="similarity">
    <text evidence="2">Belongs to the aromatic acid exporter (TC 2.A.85) family.</text>
</comment>
<feature type="compositionally biased region" description="Low complexity" evidence="9">
    <location>
        <begin position="456"/>
        <end position="466"/>
    </location>
</feature>
<dbReference type="InterPro" id="IPR020966">
    <property type="entry name" value="ALMT"/>
</dbReference>
<accession>A0ABY9C371</accession>
<feature type="transmembrane region" description="Helical" evidence="10">
    <location>
        <begin position="48"/>
        <end position="66"/>
    </location>
</feature>
<evidence type="ECO:0000256" key="9">
    <source>
        <dbReference type="SAM" id="MobiDB-lite"/>
    </source>
</evidence>
<protein>
    <recommendedName>
        <fullName evidence="13">Aluminum-activated malate transporter 2</fullName>
    </recommendedName>
</protein>